<feature type="region of interest" description="Disordered" evidence="5">
    <location>
        <begin position="19"/>
        <end position="51"/>
    </location>
</feature>
<evidence type="ECO:0000313" key="8">
    <source>
        <dbReference type="Proteomes" id="UP000748025"/>
    </source>
</evidence>
<dbReference type="InterPro" id="IPR036236">
    <property type="entry name" value="Znf_C2H2_sf"/>
</dbReference>
<feature type="compositionally biased region" description="Low complexity" evidence="5">
    <location>
        <begin position="26"/>
        <end position="37"/>
    </location>
</feature>
<dbReference type="PANTHER" id="PTHR23235:SF120">
    <property type="entry name" value="KRUPPEL-LIKE FACTOR 15"/>
    <property type="match status" value="1"/>
</dbReference>
<evidence type="ECO:0000256" key="4">
    <source>
        <dbReference type="PROSITE-ProRule" id="PRU00042"/>
    </source>
</evidence>
<feature type="region of interest" description="Disordered" evidence="5">
    <location>
        <begin position="329"/>
        <end position="376"/>
    </location>
</feature>
<dbReference type="SMART" id="SM00355">
    <property type="entry name" value="ZnF_C2H2"/>
    <property type="match status" value="2"/>
</dbReference>
<reference evidence="7" key="1">
    <citation type="journal article" date="2020" name="bioRxiv">
        <title>Whole genome comparisons of ergot fungi reveals the divergence and evolution of species within the genus Claviceps are the result of varying mechanisms driving genome evolution and host range expansion.</title>
        <authorList>
            <person name="Wyka S.A."/>
            <person name="Mondo S.J."/>
            <person name="Liu M."/>
            <person name="Dettman J."/>
            <person name="Nalam V."/>
            <person name="Broders K.D."/>
        </authorList>
    </citation>
    <scope>NUCLEOTIDE SEQUENCE</scope>
    <source>
        <strain evidence="7">CCC 602</strain>
    </source>
</reference>
<dbReference type="GO" id="GO:0000981">
    <property type="term" value="F:DNA-binding transcription factor activity, RNA polymerase II-specific"/>
    <property type="evidence" value="ECO:0007669"/>
    <property type="project" value="TreeGrafter"/>
</dbReference>
<sequence length="376" mass="42261">MQFESDFRYDMDDSYSMCSQPMSVPSSRGNSFSSASSGYEPFTPTSRRSTPNEITLDFDGTFASFGGPHHGELTSPSCSMSRYMFGAPVKAEPEHLSFNEPLSSTSLRKPDGLTTPDYDQMFEMNMAPRHCIGSITPAANFSMYALSPTTMGPTSFMMTPTHSLSGSDVAESASSWCSNESPISFFPPKGLGSMDMDAHNTLDLERQSPSTFETYHHVNCPPSPGRLRAHRKMMVHEIQRKTTELQRAQIRESRKSIGGKTDGNGTGVDVVRRAMCKCDYPGCHKAFRRNEHLKRHKQTFHGEGPNRFSCEFCGKDQFNRQDNLNNHRKLHARPNSRNRGVEFIPASVPVIEQEERSRKRRAPPKSKTNDKRGDEY</sequence>
<feature type="compositionally biased region" description="Basic and acidic residues" evidence="5">
    <location>
        <begin position="367"/>
        <end position="376"/>
    </location>
</feature>
<evidence type="ECO:0000256" key="1">
    <source>
        <dbReference type="ARBA" id="ARBA00022723"/>
    </source>
</evidence>
<comment type="caution">
    <text evidence="7">The sequence shown here is derived from an EMBL/GenBank/DDBJ whole genome shotgun (WGS) entry which is preliminary data.</text>
</comment>
<gene>
    <name evidence="7" type="ORF">E4U43_000039</name>
</gene>
<accession>A0A9P7SY04</accession>
<dbReference type="PROSITE" id="PS00028">
    <property type="entry name" value="ZINC_FINGER_C2H2_1"/>
    <property type="match status" value="1"/>
</dbReference>
<evidence type="ECO:0000256" key="5">
    <source>
        <dbReference type="SAM" id="MobiDB-lite"/>
    </source>
</evidence>
<dbReference type="Proteomes" id="UP000748025">
    <property type="component" value="Unassembled WGS sequence"/>
</dbReference>
<evidence type="ECO:0000259" key="6">
    <source>
        <dbReference type="PROSITE" id="PS50157"/>
    </source>
</evidence>
<dbReference type="GO" id="GO:0000978">
    <property type="term" value="F:RNA polymerase II cis-regulatory region sequence-specific DNA binding"/>
    <property type="evidence" value="ECO:0007669"/>
    <property type="project" value="TreeGrafter"/>
</dbReference>
<dbReference type="PROSITE" id="PS50157">
    <property type="entry name" value="ZINC_FINGER_C2H2_2"/>
    <property type="match status" value="1"/>
</dbReference>
<proteinExistence type="predicted"/>
<keyword evidence="1" id="KW-0479">Metal-binding</keyword>
<evidence type="ECO:0000256" key="2">
    <source>
        <dbReference type="ARBA" id="ARBA00022771"/>
    </source>
</evidence>
<dbReference type="GO" id="GO:0008270">
    <property type="term" value="F:zinc ion binding"/>
    <property type="evidence" value="ECO:0007669"/>
    <property type="project" value="UniProtKB-KW"/>
</dbReference>
<protein>
    <recommendedName>
        <fullName evidence="6">C2H2-type domain-containing protein</fullName>
    </recommendedName>
</protein>
<dbReference type="Gene3D" id="3.30.160.60">
    <property type="entry name" value="Classic Zinc Finger"/>
    <property type="match status" value="2"/>
</dbReference>
<dbReference type="SUPFAM" id="SSF57667">
    <property type="entry name" value="beta-beta-alpha zinc fingers"/>
    <property type="match status" value="1"/>
</dbReference>
<keyword evidence="2 4" id="KW-0863">Zinc-finger</keyword>
<dbReference type="OrthoDB" id="10018191at2759"/>
<dbReference type="EMBL" id="SRPW01001008">
    <property type="protein sequence ID" value="KAG6009170.1"/>
    <property type="molecule type" value="Genomic_DNA"/>
</dbReference>
<organism evidence="7 8">
    <name type="scientific">Claviceps pusilla</name>
    <dbReference type="NCBI Taxonomy" id="123648"/>
    <lineage>
        <taxon>Eukaryota</taxon>
        <taxon>Fungi</taxon>
        <taxon>Dikarya</taxon>
        <taxon>Ascomycota</taxon>
        <taxon>Pezizomycotina</taxon>
        <taxon>Sordariomycetes</taxon>
        <taxon>Hypocreomycetidae</taxon>
        <taxon>Hypocreales</taxon>
        <taxon>Clavicipitaceae</taxon>
        <taxon>Claviceps</taxon>
    </lineage>
</organism>
<keyword evidence="8" id="KW-1185">Reference proteome</keyword>
<dbReference type="AlphaFoldDB" id="A0A9P7SY04"/>
<evidence type="ECO:0000256" key="3">
    <source>
        <dbReference type="ARBA" id="ARBA00022833"/>
    </source>
</evidence>
<name>A0A9P7SY04_9HYPO</name>
<evidence type="ECO:0000313" key="7">
    <source>
        <dbReference type="EMBL" id="KAG6009170.1"/>
    </source>
</evidence>
<feature type="domain" description="C2H2-type" evidence="6">
    <location>
        <begin position="276"/>
        <end position="305"/>
    </location>
</feature>
<dbReference type="PANTHER" id="PTHR23235">
    <property type="entry name" value="KRUEPPEL-LIKE TRANSCRIPTION FACTOR"/>
    <property type="match status" value="1"/>
</dbReference>
<dbReference type="InterPro" id="IPR013087">
    <property type="entry name" value="Znf_C2H2_type"/>
</dbReference>
<keyword evidence="3" id="KW-0862">Zinc</keyword>